<dbReference type="PROSITE" id="PS50023">
    <property type="entry name" value="LIM_DOMAIN_2"/>
    <property type="match status" value="2"/>
</dbReference>
<evidence type="ECO:0000256" key="1">
    <source>
        <dbReference type="ARBA" id="ARBA00022541"/>
    </source>
</evidence>
<feature type="region of interest" description="Disordered" evidence="8">
    <location>
        <begin position="1161"/>
        <end position="1194"/>
    </location>
</feature>
<dbReference type="Pfam" id="PF00412">
    <property type="entry name" value="LIM"/>
    <property type="match status" value="2"/>
</dbReference>
<gene>
    <name evidence="10" type="ORF">ACAOBT_LOCUS29391</name>
</gene>
<feature type="compositionally biased region" description="Basic and acidic residues" evidence="8">
    <location>
        <begin position="1182"/>
        <end position="1194"/>
    </location>
</feature>
<feature type="compositionally biased region" description="Low complexity" evidence="8">
    <location>
        <begin position="601"/>
        <end position="610"/>
    </location>
</feature>
<feature type="compositionally biased region" description="Basic and acidic residues" evidence="8">
    <location>
        <begin position="1221"/>
        <end position="1232"/>
    </location>
</feature>
<dbReference type="Gene3D" id="2.10.110.10">
    <property type="entry name" value="Cysteine Rich Protein"/>
    <property type="match status" value="2"/>
</dbReference>
<dbReference type="Proteomes" id="UP001152888">
    <property type="component" value="Unassembled WGS sequence"/>
</dbReference>
<feature type="region of interest" description="Disordered" evidence="8">
    <location>
        <begin position="586"/>
        <end position="612"/>
    </location>
</feature>
<evidence type="ECO:0000256" key="5">
    <source>
        <dbReference type="ARBA" id="ARBA00023038"/>
    </source>
</evidence>
<evidence type="ECO:0000256" key="2">
    <source>
        <dbReference type="ARBA" id="ARBA00022723"/>
    </source>
</evidence>
<feature type="domain" description="LIM zinc-binding" evidence="9">
    <location>
        <begin position="1360"/>
        <end position="1420"/>
    </location>
</feature>
<dbReference type="PROSITE" id="PS00478">
    <property type="entry name" value="LIM_DOMAIN_1"/>
    <property type="match status" value="2"/>
</dbReference>
<dbReference type="OrthoDB" id="25654at2759"/>
<feature type="region of interest" description="Disordered" evidence="8">
    <location>
        <begin position="931"/>
        <end position="1010"/>
    </location>
</feature>
<dbReference type="GO" id="GO:0060537">
    <property type="term" value="P:muscle tissue development"/>
    <property type="evidence" value="ECO:0007669"/>
    <property type="project" value="UniProtKB-ARBA"/>
</dbReference>
<dbReference type="InterPro" id="IPR001781">
    <property type="entry name" value="Znf_LIM"/>
</dbReference>
<name>A0A9P0Q5E1_ACAOB</name>
<feature type="compositionally biased region" description="Acidic residues" evidence="8">
    <location>
        <begin position="40"/>
        <end position="50"/>
    </location>
</feature>
<feature type="domain" description="LIM zinc-binding" evidence="9">
    <location>
        <begin position="776"/>
        <end position="836"/>
    </location>
</feature>
<keyword evidence="7" id="KW-0175">Coiled coil</keyword>
<feature type="compositionally biased region" description="Polar residues" evidence="8">
    <location>
        <begin position="233"/>
        <end position="242"/>
    </location>
</feature>
<organism evidence="10 11">
    <name type="scientific">Acanthoscelides obtectus</name>
    <name type="common">Bean weevil</name>
    <name type="synonym">Bruchus obtectus</name>
    <dbReference type="NCBI Taxonomy" id="200917"/>
    <lineage>
        <taxon>Eukaryota</taxon>
        <taxon>Metazoa</taxon>
        <taxon>Ecdysozoa</taxon>
        <taxon>Arthropoda</taxon>
        <taxon>Hexapoda</taxon>
        <taxon>Insecta</taxon>
        <taxon>Pterygota</taxon>
        <taxon>Neoptera</taxon>
        <taxon>Endopterygota</taxon>
        <taxon>Coleoptera</taxon>
        <taxon>Polyphaga</taxon>
        <taxon>Cucujiformia</taxon>
        <taxon>Chrysomeloidea</taxon>
        <taxon>Chrysomelidae</taxon>
        <taxon>Bruchinae</taxon>
        <taxon>Bruchini</taxon>
        <taxon>Acanthoscelides</taxon>
    </lineage>
</organism>
<feature type="region of interest" description="Disordered" evidence="8">
    <location>
        <begin position="34"/>
        <end position="90"/>
    </location>
</feature>
<feature type="compositionally biased region" description="Acidic residues" evidence="8">
    <location>
        <begin position="1254"/>
        <end position="1268"/>
    </location>
</feature>
<keyword evidence="11" id="KW-1185">Reference proteome</keyword>
<sequence>MADTVKKSRIVSDDDDNLEETLLEEFNMRLKSCMSKDDLQLPDEEQEQEDSTALPPPTEGHYASPPSPPRPFPAKGAEESTALIESERQANFENNVENIYETLPEKTAPHCEDQYVDMVHPTIEIQDQEENVIEEENSDLADTSYEVVDANRPSFSLNKTDLSMDEPGKSVKSMFLNTDDAAATLLFTQTVTSPMLTPSEENIDFLKGFQRENTNSDNTTVSEDSPPKEDNSTDVSAENSASEPAVEPLKENIYENAEIIKKQPSDLYENLKPNSVKENIYENVREFMDEHIYQDIEESGKNDVEESIKKDENLYENLEELKKNLPDEVMIENSLYTSDDITSKEEVDTSLHHDGYEVIRADEIFEIQTEHCKITEEHSKIVEKHTDYSEVIENKIIEVVANNGSDTSSIKSETYSISPEKFSKNNDTLCTNLSANGSDIFETQENNTNGVDTKRDVLENHNSETVETRNGAIQNGTSAESLKSNTDVIKTTNGDLKESYTEFIHHSKSESNYYEKYTEVVSKSLKVESREKDTETVPPEIVKNLKNQFLKTGVDAVATNKKELGGVTELRTVNILNKINKFEHKDGGDSSYATEEEDSTVTETYSETTTIQSGELQGGEEKCLKKKKTKKSRKEEKENISVKDAELINGDCVYNVNVKSLCRSFGDLTKLSGEDRLSNRQKNKTRTRSLTNVLLGSNKKIENVFTEVSVRALKEKFNIVENKNPLGIVKTPFKSALKSSFSKFDALQKKNVLHVRSLDSTKAQEKFNGTQQIDTTNCKACSKAVFQMEQIKAEKAIWHKNCFRCTECSKQLTVETYVSHEGNLYCKPHFKSLFAPKVIEDEAPPRPRKPELIICENQPVELPSDVVRASDKPDLGLEELQSLNVKERFQVFEQHQTEVQEQDRGPTPVNVKRSQSILSKLARFQAKGMDVGVPDDALNGIPIEESSSEEEEEEEVPEGEDPTLYKAKRAQKEKPFHFTNMHEVKNKWEQGEQHSKEERREERKQEIQSIRNKLFMGKQVKMKEAYQQAVMQSESCANLHKPEEKIECDTKSLKERFEKGELYSEKEDHRNGDEENEVYQSEISKKSRSLFLELDANASKPPQMTPVTPPKVEVRKAREAYLTKTATEDTVKSSEIADEVIEMKTADIQQRFKFFETYKEPEKEKKQFRITPPRDASQVKSDTPEREIYHDPDIVRAEDYVDDSVIAKTTHTASKMLNKFRQMEENLTKEPEPAGPKPLKRFTPPPEPARPESDSGEEESEEEEEDEIDNQKLPQDLVEAQKAARAKQLTAKFEKWEAQEIKREQTHAVNIVEEYGEESQIESTRSLRQRFEQMRETSSDKTRKPLVKVNRFVEIPPITEACESCGRKVYPLEKISVHGHIYHKGCFKCMECACVLRMDSYSYNQGLLYCTPHFKRLFITKGNYDSAFGLNQHKEKWNMKATVA</sequence>
<evidence type="ECO:0000313" key="11">
    <source>
        <dbReference type="Proteomes" id="UP001152888"/>
    </source>
</evidence>
<dbReference type="GO" id="GO:0030018">
    <property type="term" value="C:Z disc"/>
    <property type="evidence" value="ECO:0007669"/>
    <property type="project" value="UniProtKB-ARBA"/>
</dbReference>
<comment type="caution">
    <text evidence="10">The sequence shown here is derived from an EMBL/GenBank/DDBJ whole genome shotgun (WGS) entry which is preliminary data.</text>
</comment>
<evidence type="ECO:0000256" key="8">
    <source>
        <dbReference type="SAM" id="MobiDB-lite"/>
    </source>
</evidence>
<dbReference type="SMART" id="SM00132">
    <property type="entry name" value="LIM"/>
    <property type="match status" value="2"/>
</dbReference>
<dbReference type="EMBL" id="CAKOFQ010007720">
    <property type="protein sequence ID" value="CAH2006937.1"/>
    <property type="molecule type" value="Genomic_DNA"/>
</dbReference>
<protein>
    <recommendedName>
        <fullName evidence="9">LIM zinc-binding domain-containing protein</fullName>
    </recommendedName>
</protein>
<feature type="region of interest" description="Disordered" evidence="8">
    <location>
        <begin position="211"/>
        <end position="245"/>
    </location>
</feature>
<keyword evidence="1" id="KW-0517">Myogenesis</keyword>
<feature type="compositionally biased region" description="Basic and acidic residues" evidence="8">
    <location>
        <begin position="970"/>
        <end position="1006"/>
    </location>
</feature>
<dbReference type="GO" id="GO:0046872">
    <property type="term" value="F:metal ion binding"/>
    <property type="evidence" value="ECO:0007669"/>
    <property type="project" value="UniProtKB-KW"/>
</dbReference>
<evidence type="ECO:0000256" key="6">
    <source>
        <dbReference type="PROSITE-ProRule" id="PRU00125"/>
    </source>
</evidence>
<reference evidence="10" key="1">
    <citation type="submission" date="2022-03" db="EMBL/GenBank/DDBJ databases">
        <authorList>
            <person name="Sayadi A."/>
        </authorList>
    </citation>
    <scope>NUCLEOTIDE SEQUENCE</scope>
</reference>
<keyword evidence="3" id="KW-0677">Repeat</keyword>
<evidence type="ECO:0000256" key="7">
    <source>
        <dbReference type="SAM" id="Coils"/>
    </source>
</evidence>
<keyword evidence="5 6" id="KW-0440">LIM domain</keyword>
<feature type="region of interest" description="Disordered" evidence="8">
    <location>
        <begin position="1059"/>
        <end position="1082"/>
    </location>
</feature>
<dbReference type="CDD" id="cd09445">
    <property type="entry name" value="LIM_Mical_like_2"/>
    <property type="match status" value="1"/>
</dbReference>
<dbReference type="InterPro" id="IPR013087">
    <property type="entry name" value="Znf_C2H2_type"/>
</dbReference>
<feature type="compositionally biased region" description="Basic and acidic residues" evidence="8">
    <location>
        <begin position="1059"/>
        <end position="1073"/>
    </location>
</feature>
<dbReference type="PROSITE" id="PS00028">
    <property type="entry name" value="ZINC_FINGER_C2H2_1"/>
    <property type="match status" value="1"/>
</dbReference>
<dbReference type="FunFam" id="2.10.110.10:FF:000001">
    <property type="entry name" value="Cysteine and glycine-rich protein 1"/>
    <property type="match status" value="1"/>
</dbReference>
<dbReference type="CDD" id="cd09358">
    <property type="entry name" value="LIM_Mical_like"/>
    <property type="match status" value="1"/>
</dbReference>
<feature type="compositionally biased region" description="Acidic residues" evidence="8">
    <location>
        <begin position="946"/>
        <end position="961"/>
    </location>
</feature>
<evidence type="ECO:0000259" key="9">
    <source>
        <dbReference type="PROSITE" id="PS50023"/>
    </source>
</evidence>
<feature type="compositionally biased region" description="Polar residues" evidence="8">
    <location>
        <begin position="211"/>
        <end position="223"/>
    </location>
</feature>
<dbReference type="SUPFAM" id="SSF57716">
    <property type="entry name" value="Glucocorticoid receptor-like (DNA-binding domain)"/>
    <property type="match status" value="4"/>
</dbReference>
<proteinExistence type="predicted"/>
<dbReference type="GO" id="GO:0007517">
    <property type="term" value="P:muscle organ development"/>
    <property type="evidence" value="ECO:0007669"/>
    <property type="project" value="UniProtKB-KW"/>
</dbReference>
<keyword evidence="4 6" id="KW-0862">Zinc</keyword>
<accession>A0A9P0Q5E1</accession>
<evidence type="ECO:0000256" key="3">
    <source>
        <dbReference type="ARBA" id="ARBA00022737"/>
    </source>
</evidence>
<dbReference type="PANTHER" id="PTHR24206">
    <property type="entry name" value="OS06G0237300 PROTEIN"/>
    <property type="match status" value="1"/>
</dbReference>
<evidence type="ECO:0000256" key="4">
    <source>
        <dbReference type="ARBA" id="ARBA00022833"/>
    </source>
</evidence>
<feature type="region of interest" description="Disordered" evidence="8">
    <location>
        <begin position="1217"/>
        <end position="1273"/>
    </location>
</feature>
<feature type="coiled-coil region" evidence="7">
    <location>
        <begin position="301"/>
        <end position="328"/>
    </location>
</feature>
<keyword evidence="2 6" id="KW-0479">Metal-binding</keyword>
<evidence type="ECO:0000313" key="10">
    <source>
        <dbReference type="EMBL" id="CAH2006937.1"/>
    </source>
</evidence>